<dbReference type="OrthoDB" id="9791837at2"/>
<name>A0A1I0CH53_9BACI</name>
<keyword evidence="3" id="KW-1185">Reference proteome</keyword>
<proteinExistence type="predicted"/>
<dbReference type="InterPro" id="IPR029063">
    <property type="entry name" value="SAM-dependent_MTases_sf"/>
</dbReference>
<keyword evidence="2" id="KW-0808">Transferase</keyword>
<dbReference type="CDD" id="cd02440">
    <property type="entry name" value="AdoMet_MTases"/>
    <property type="match status" value="1"/>
</dbReference>
<protein>
    <submittedName>
        <fullName evidence="2">Methyltransferase domain-containing protein</fullName>
    </submittedName>
</protein>
<dbReference type="GO" id="GO:0008757">
    <property type="term" value="F:S-adenosylmethionine-dependent methyltransferase activity"/>
    <property type="evidence" value="ECO:0007669"/>
    <property type="project" value="InterPro"/>
</dbReference>
<evidence type="ECO:0000313" key="2">
    <source>
        <dbReference type="EMBL" id="SET18438.1"/>
    </source>
</evidence>
<evidence type="ECO:0000313" key="3">
    <source>
        <dbReference type="Proteomes" id="UP000198618"/>
    </source>
</evidence>
<feature type="domain" description="Methyltransferase type 11" evidence="1">
    <location>
        <begin position="49"/>
        <end position="142"/>
    </location>
</feature>
<sequence length="235" mass="27360">MKNQVRAAFNQLANVYENSVDTTSMYNSEYERPAMMAHIPSDLSNKSVLDAGCAAGWYTEQLLQRGANVVATDISPKMIESTRRRVGSTAELICLDLEDNIPFADRTFDFIISSLTLHYLKEWDHTFREFQRILKPGGIILFSIHHPFSDIELLSNGSYFSTDLILDTWNKEGKSYEVPFYRRPLQQILNKTLQYFSIRKVIEPQPTIQFKRNYPDKYEKLQRKPQFLMIKASRD</sequence>
<accession>A0A1I0CH53</accession>
<organism evidence="2 3">
    <name type="scientific">Oceanobacillus limi</name>
    <dbReference type="NCBI Taxonomy" id="930131"/>
    <lineage>
        <taxon>Bacteria</taxon>
        <taxon>Bacillati</taxon>
        <taxon>Bacillota</taxon>
        <taxon>Bacilli</taxon>
        <taxon>Bacillales</taxon>
        <taxon>Bacillaceae</taxon>
        <taxon>Oceanobacillus</taxon>
    </lineage>
</organism>
<reference evidence="2 3" key="1">
    <citation type="submission" date="2016-10" db="EMBL/GenBank/DDBJ databases">
        <authorList>
            <person name="de Groot N.N."/>
        </authorList>
    </citation>
    <scope>NUCLEOTIDE SEQUENCE [LARGE SCALE GENOMIC DNA]</scope>
    <source>
        <strain evidence="2 3">IBRC-M 10780</strain>
    </source>
</reference>
<evidence type="ECO:0000259" key="1">
    <source>
        <dbReference type="Pfam" id="PF08241"/>
    </source>
</evidence>
<dbReference type="PANTHER" id="PTHR43861:SF1">
    <property type="entry name" value="TRANS-ACONITATE 2-METHYLTRANSFERASE"/>
    <property type="match status" value="1"/>
</dbReference>
<dbReference type="RefSeq" id="WP_090868931.1">
    <property type="nucleotide sequence ID" value="NZ_FOHE01000006.1"/>
</dbReference>
<dbReference type="EMBL" id="FOHE01000006">
    <property type="protein sequence ID" value="SET18438.1"/>
    <property type="molecule type" value="Genomic_DNA"/>
</dbReference>
<dbReference type="PANTHER" id="PTHR43861">
    <property type="entry name" value="TRANS-ACONITATE 2-METHYLTRANSFERASE-RELATED"/>
    <property type="match status" value="1"/>
</dbReference>
<dbReference type="Gene3D" id="3.40.50.150">
    <property type="entry name" value="Vaccinia Virus protein VP39"/>
    <property type="match status" value="1"/>
</dbReference>
<dbReference type="GO" id="GO:0032259">
    <property type="term" value="P:methylation"/>
    <property type="evidence" value="ECO:0007669"/>
    <property type="project" value="UniProtKB-KW"/>
</dbReference>
<keyword evidence="2" id="KW-0489">Methyltransferase</keyword>
<gene>
    <name evidence="2" type="ORF">SAMN05216389_106212</name>
</gene>
<dbReference type="AlphaFoldDB" id="A0A1I0CH53"/>
<dbReference type="Proteomes" id="UP000198618">
    <property type="component" value="Unassembled WGS sequence"/>
</dbReference>
<dbReference type="Pfam" id="PF08241">
    <property type="entry name" value="Methyltransf_11"/>
    <property type="match status" value="1"/>
</dbReference>
<dbReference type="SUPFAM" id="SSF53335">
    <property type="entry name" value="S-adenosyl-L-methionine-dependent methyltransferases"/>
    <property type="match status" value="1"/>
</dbReference>
<dbReference type="STRING" id="930131.SAMN05216389_106212"/>
<dbReference type="InterPro" id="IPR013216">
    <property type="entry name" value="Methyltransf_11"/>
</dbReference>